<evidence type="ECO:0000313" key="2">
    <source>
        <dbReference type="RefSeq" id="XP_073913454.1"/>
    </source>
</evidence>
<dbReference type="RefSeq" id="XP_073913454.1">
    <property type="nucleotide sequence ID" value="XM_074057353.1"/>
</dbReference>
<proteinExistence type="predicted"/>
<dbReference type="Proteomes" id="UP001732720">
    <property type="component" value="Chromosome 16"/>
</dbReference>
<name>A0AC58L8H2_CASCN</name>
<organism evidence="1 2">
    <name type="scientific">Castor canadensis</name>
    <name type="common">American beaver</name>
    <dbReference type="NCBI Taxonomy" id="51338"/>
    <lineage>
        <taxon>Eukaryota</taxon>
        <taxon>Metazoa</taxon>
        <taxon>Chordata</taxon>
        <taxon>Craniata</taxon>
        <taxon>Vertebrata</taxon>
        <taxon>Euteleostomi</taxon>
        <taxon>Mammalia</taxon>
        <taxon>Eutheria</taxon>
        <taxon>Euarchontoglires</taxon>
        <taxon>Glires</taxon>
        <taxon>Rodentia</taxon>
        <taxon>Castorimorpha</taxon>
        <taxon>Castoridae</taxon>
        <taxon>Castor</taxon>
    </lineage>
</organism>
<protein>
    <submittedName>
        <fullName evidence="2">Cytosolic phospholipase A2 gamma-like</fullName>
    </submittedName>
</protein>
<gene>
    <name evidence="2" type="primary">LOC109697581</name>
</gene>
<sequence>MSHEQSPKSLLSKKDTSHRVRITPELQKEEKEAVDNRKLQVVMSLNKLGIKADEAPVIAVLGSGGGLRAHFACLGVLSEMKKHGLLDVITYLAGVSGSTWALSSFYTNSGNMEHIEADLEHRFDPENWSIWDSLQKTIEAASLENYSLTDFWAYIVVSRQTREFQDSLLSSIKKHVEKGTLPYPIFAAIDNDLHPVWKDHKTRKSWFEFTPHHAGYPALKAYIPITQFGSQFQNGRLVKSVPERDISFLRDEFLSLKDKLLGKHQLTQGMITEETAVDEALLELMVAYIKGEKDSSIQKKLQALQQGTRGVLRMNSEQHHCVKSEERQRRQHKWKKTRQCWERQQARDRDSFLRSPVRIGGAAGVSGKMRQWAGRWFLADGMDQSESTSEFLGVGKQREPEYRELAMMIRNWSKASLQERGQILETLVGHFTRQASTMAVSRALSVYRVTFWDILAFLAKTVMCIWNWEWGTVHNFLLKLYVGVTDNEMYSRKLLHLMDAGLAINSPYPLLLPPAREVQLILSFDFSAGDPFETVRATADYCYRHKIPFPLVKEADLKEWAKAPSSCYILKGESGPVVMHFPLFNKDNCGGDISTWRDKYATFKLSDTYSVQVVKDLLEKSKENVRKNKEKIIRTIKEVVG</sequence>
<accession>A0AC58L8H2</accession>
<evidence type="ECO:0000313" key="1">
    <source>
        <dbReference type="Proteomes" id="UP001732720"/>
    </source>
</evidence>
<reference evidence="2" key="1">
    <citation type="submission" date="2025-08" db="UniProtKB">
        <authorList>
            <consortium name="RefSeq"/>
        </authorList>
    </citation>
    <scope>IDENTIFICATION</scope>
</reference>
<keyword evidence="1" id="KW-1185">Reference proteome</keyword>